<dbReference type="Proteomes" id="UP001189429">
    <property type="component" value="Unassembled WGS sequence"/>
</dbReference>
<accession>A0ABN9TKB0</accession>
<evidence type="ECO:0000313" key="2">
    <source>
        <dbReference type="EMBL" id="CAK0846117.1"/>
    </source>
</evidence>
<feature type="non-terminal residue" evidence="2">
    <location>
        <position position="1"/>
    </location>
</feature>
<comment type="caution">
    <text evidence="2">The sequence shown here is derived from an EMBL/GenBank/DDBJ whole genome shotgun (WGS) entry which is preliminary data.</text>
</comment>
<dbReference type="EMBL" id="CAUYUJ010014796">
    <property type="protein sequence ID" value="CAK0846117.1"/>
    <property type="molecule type" value="Genomic_DNA"/>
</dbReference>
<feature type="region of interest" description="Disordered" evidence="1">
    <location>
        <begin position="268"/>
        <end position="326"/>
    </location>
</feature>
<evidence type="ECO:0008006" key="4">
    <source>
        <dbReference type="Google" id="ProtNLM"/>
    </source>
</evidence>
<sequence length="413" mass="48236">QHPPGGAAGAPRRPRRPGSAMALGQDGVEPPVPPVMQRSMLAPHGPQLRPRYDQEDEWEEFCERTDFAKVHDFGRYWWRYGRDEDDDGYLREAVFLEVPIRKDAEAKTVRASLTTRQLTITVGGETLLDEEFEDPKWLNVGESFWEIEVKEVKHVRRKVLRYTLYILMNCPKYITQWLFLSEKTEDDGRLVDQNDEEEDNIDDRLRLIARMKEPEPYRDADIWFSETEEEEERWCDGCGSTRVVVMKKHNDARYMKYCNDCPFVSPAKENPLPTGLMRQKDIDERRARKKRLKARREEARRRLEAERERAAGEPDRTEEVPEDYKSEEKTRVYNHEDFCETLTEEGLGRAPESRRASSRRLGPRAGGDQKRRLFTGCPTTTERSANSRFTCASEFCCHCTPIGRSRPLMVLKP</sequence>
<protein>
    <recommendedName>
        <fullName evidence="4">CS domain-containing protein</fullName>
    </recommendedName>
</protein>
<reference evidence="2" key="1">
    <citation type="submission" date="2023-10" db="EMBL/GenBank/DDBJ databases">
        <authorList>
            <person name="Chen Y."/>
            <person name="Shah S."/>
            <person name="Dougan E. K."/>
            <person name="Thang M."/>
            <person name="Chan C."/>
        </authorList>
    </citation>
    <scope>NUCLEOTIDE SEQUENCE [LARGE SCALE GENOMIC DNA]</scope>
</reference>
<feature type="compositionally biased region" description="Basic and acidic residues" evidence="1">
    <location>
        <begin position="295"/>
        <end position="326"/>
    </location>
</feature>
<keyword evidence="3" id="KW-1185">Reference proteome</keyword>
<evidence type="ECO:0000256" key="1">
    <source>
        <dbReference type="SAM" id="MobiDB-lite"/>
    </source>
</evidence>
<gene>
    <name evidence="2" type="ORF">PCOR1329_LOCUS39718</name>
</gene>
<evidence type="ECO:0000313" key="3">
    <source>
        <dbReference type="Proteomes" id="UP001189429"/>
    </source>
</evidence>
<feature type="region of interest" description="Disordered" evidence="1">
    <location>
        <begin position="1"/>
        <end position="51"/>
    </location>
</feature>
<feature type="region of interest" description="Disordered" evidence="1">
    <location>
        <begin position="344"/>
        <end position="375"/>
    </location>
</feature>
<organism evidence="2 3">
    <name type="scientific">Prorocentrum cordatum</name>
    <dbReference type="NCBI Taxonomy" id="2364126"/>
    <lineage>
        <taxon>Eukaryota</taxon>
        <taxon>Sar</taxon>
        <taxon>Alveolata</taxon>
        <taxon>Dinophyceae</taxon>
        <taxon>Prorocentrales</taxon>
        <taxon>Prorocentraceae</taxon>
        <taxon>Prorocentrum</taxon>
    </lineage>
</organism>
<proteinExistence type="predicted"/>
<name>A0ABN9TKB0_9DINO</name>